<dbReference type="AlphaFoldDB" id="A0A430QQW2"/>
<dbReference type="PRINTS" id="PR00449">
    <property type="entry name" value="RASTRNSFRMNG"/>
</dbReference>
<gene>
    <name evidence="7" type="ORF">DC041_0004167</name>
</gene>
<dbReference type="CDD" id="cd00051">
    <property type="entry name" value="EFh"/>
    <property type="match status" value="1"/>
</dbReference>
<dbReference type="SMART" id="SM00173">
    <property type="entry name" value="RAS"/>
    <property type="match status" value="1"/>
</dbReference>
<keyword evidence="4" id="KW-0449">Lipoprotein</keyword>
<dbReference type="PROSITE" id="PS51421">
    <property type="entry name" value="RAS"/>
    <property type="match status" value="1"/>
</dbReference>
<proteinExistence type="predicted"/>
<dbReference type="InterPro" id="IPR027417">
    <property type="entry name" value="P-loop_NTPase"/>
</dbReference>
<dbReference type="CDD" id="cd00154">
    <property type="entry name" value="Rab"/>
    <property type="match status" value="1"/>
</dbReference>
<dbReference type="GO" id="GO:0003924">
    <property type="term" value="F:GTPase activity"/>
    <property type="evidence" value="ECO:0007669"/>
    <property type="project" value="InterPro"/>
</dbReference>
<reference evidence="7 8" key="1">
    <citation type="journal article" date="2019" name="PLoS Pathog.">
        <title>Genome sequence of the bovine parasite Schistosoma bovis Tanzania.</title>
        <authorList>
            <person name="Oey H."/>
            <person name="Zakrzewski M."/>
            <person name="Gobert G."/>
            <person name="Gravermann K."/>
            <person name="Stoye J."/>
            <person name="Jones M."/>
            <person name="Mcmanus D."/>
            <person name="Krause L."/>
        </authorList>
    </citation>
    <scope>NUCLEOTIDE SEQUENCE [LARGE SCALE GENOMIC DNA]</scope>
    <source>
        <strain evidence="7 8">TAN1997</strain>
    </source>
</reference>
<dbReference type="PROSITE" id="PS51419">
    <property type="entry name" value="RAB"/>
    <property type="match status" value="1"/>
</dbReference>
<dbReference type="SMART" id="SM00177">
    <property type="entry name" value="ARF"/>
    <property type="match status" value="1"/>
</dbReference>
<dbReference type="Pfam" id="PF13499">
    <property type="entry name" value="EF-hand_7"/>
    <property type="match status" value="1"/>
</dbReference>
<dbReference type="PANTHER" id="PTHR47977">
    <property type="entry name" value="RAS-RELATED PROTEIN RAB"/>
    <property type="match status" value="1"/>
</dbReference>
<dbReference type="PROSITE" id="PS50222">
    <property type="entry name" value="EF_HAND_2"/>
    <property type="match status" value="1"/>
</dbReference>
<dbReference type="Proteomes" id="UP000290809">
    <property type="component" value="Unassembled WGS sequence"/>
</dbReference>
<evidence type="ECO:0000256" key="2">
    <source>
        <dbReference type="ARBA" id="ARBA00022837"/>
    </source>
</evidence>
<keyword evidence="2" id="KW-0106">Calcium</keyword>
<dbReference type="FunFam" id="3.40.50.300:FF:001129">
    <property type="entry name" value="ras-related protein Rab-44 isoform X2"/>
    <property type="match status" value="1"/>
</dbReference>
<keyword evidence="3" id="KW-0342">GTP-binding</keyword>
<dbReference type="Pfam" id="PF00071">
    <property type="entry name" value="Ras"/>
    <property type="match status" value="1"/>
</dbReference>
<evidence type="ECO:0000256" key="3">
    <source>
        <dbReference type="ARBA" id="ARBA00023134"/>
    </source>
</evidence>
<keyword evidence="5" id="KW-0175">Coiled coil</keyword>
<dbReference type="SMART" id="SM00175">
    <property type="entry name" value="RAB"/>
    <property type="match status" value="1"/>
</dbReference>
<dbReference type="SUPFAM" id="SSF52540">
    <property type="entry name" value="P-loop containing nucleoside triphosphate hydrolases"/>
    <property type="match status" value="1"/>
</dbReference>
<dbReference type="SUPFAM" id="SSF47473">
    <property type="entry name" value="EF-hand"/>
    <property type="match status" value="1"/>
</dbReference>
<dbReference type="InterPro" id="IPR018247">
    <property type="entry name" value="EF_Hand_1_Ca_BS"/>
</dbReference>
<organism evidence="7 8">
    <name type="scientific">Schistosoma bovis</name>
    <name type="common">Blood fluke</name>
    <dbReference type="NCBI Taxonomy" id="6184"/>
    <lineage>
        <taxon>Eukaryota</taxon>
        <taxon>Metazoa</taxon>
        <taxon>Spiralia</taxon>
        <taxon>Lophotrochozoa</taxon>
        <taxon>Platyhelminthes</taxon>
        <taxon>Trematoda</taxon>
        <taxon>Digenea</taxon>
        <taxon>Strigeidida</taxon>
        <taxon>Schistosomatoidea</taxon>
        <taxon>Schistosomatidae</taxon>
        <taxon>Schistosoma</taxon>
    </lineage>
</organism>
<dbReference type="EMBL" id="QMKO01001464">
    <property type="protein sequence ID" value="RTG90076.1"/>
    <property type="molecule type" value="Genomic_DNA"/>
</dbReference>
<dbReference type="InterPro" id="IPR002048">
    <property type="entry name" value="EF_hand_dom"/>
</dbReference>
<dbReference type="GO" id="GO:0005509">
    <property type="term" value="F:calcium ion binding"/>
    <property type="evidence" value="ECO:0007669"/>
    <property type="project" value="InterPro"/>
</dbReference>
<dbReference type="STRING" id="6184.A0A430QQW2"/>
<feature type="coiled-coil region" evidence="5">
    <location>
        <begin position="178"/>
        <end position="330"/>
    </location>
</feature>
<dbReference type="NCBIfam" id="TIGR00231">
    <property type="entry name" value="small_GTP"/>
    <property type="match status" value="1"/>
</dbReference>
<dbReference type="InterPro" id="IPR050227">
    <property type="entry name" value="Rab"/>
</dbReference>
<dbReference type="SMART" id="SM00174">
    <property type="entry name" value="RHO"/>
    <property type="match status" value="1"/>
</dbReference>
<dbReference type="InterPro" id="IPR005225">
    <property type="entry name" value="Small_GTP-bd"/>
</dbReference>
<keyword evidence="8" id="KW-1185">Reference proteome</keyword>
<sequence>MDDCNSDIIEQARQLFMHCDTDDCGYLTRQALDRLSDRLPLTISQLDFVFNLLDKDKNGQLTLDEFIQGFEQSSLEHKVVLHDLFSISELSLDTFNVLFLWQDILLINNSKNSKQSHFLVDKAANNLLLDEEIDEQYNQIISSLDPENVLKSYEQVKHIWKYMKLANSHLLPEFEDMLRAIMKEVNGARVEYENMERMIQNKIMKQDEELHNLVEELELQVNQEKEQLKQKEELKERELKEELNNKVQEKEKLLNDLVQQFEKASIKVEELQKNRMSIAQEKEKLLQEKEDLERKLEESQEMLNECKDYIDTLQKKAREERRRRAKAAIELSEGIALERETLVRQLDMLRTINQKLVDEQEFKSQTLYAVKETSQTIDLRDFHSKSQSLDMTSAKASETTIKDTAALPHLLCSSTDLDATNFEIADARRGSTLSNYFTPVILNDDSVREGDLGNIDEDEEYEEVFNQYPGSIYTPRIRKTSQKSRAHINDSSEVRYMPNGRRVSPDGASYMSSNADSTTNGSFAERVYKVIFVGDSGVGKSSIIRKFVSGVFDLNLPLTVAIDFHVKFMHCDGTNLYLQLWDTAGQEKFRSITRQYYRKSDGVIIVFDATNESSFLAVRSWLQSVTEETDENTVILILENKSDLIEENDNKRAVSRATIDKIVRVYKTMCFEVSAKTGHNIEEAFMVMARKLKEKEVYELQTLQNLKNDANIKKNTCCR</sequence>
<dbReference type="GO" id="GO:0005525">
    <property type="term" value="F:GTP binding"/>
    <property type="evidence" value="ECO:0007669"/>
    <property type="project" value="UniProtKB-KW"/>
</dbReference>
<evidence type="ECO:0000256" key="4">
    <source>
        <dbReference type="ARBA" id="ARBA00023288"/>
    </source>
</evidence>
<name>A0A430QQW2_SCHBO</name>
<evidence type="ECO:0000313" key="8">
    <source>
        <dbReference type="Proteomes" id="UP000290809"/>
    </source>
</evidence>
<dbReference type="SMART" id="SM00054">
    <property type="entry name" value="EFh"/>
    <property type="match status" value="2"/>
</dbReference>
<dbReference type="InterPro" id="IPR001806">
    <property type="entry name" value="Small_GTPase"/>
</dbReference>
<protein>
    <submittedName>
        <fullName evidence="7">Ras and EF-hand domain-containing protein</fullName>
    </submittedName>
</protein>
<dbReference type="Gene3D" id="3.40.50.300">
    <property type="entry name" value="P-loop containing nucleotide triphosphate hydrolases"/>
    <property type="match status" value="1"/>
</dbReference>
<keyword evidence="1" id="KW-0547">Nucleotide-binding</keyword>
<dbReference type="PROSITE" id="PS00018">
    <property type="entry name" value="EF_HAND_1"/>
    <property type="match status" value="1"/>
</dbReference>
<dbReference type="PROSITE" id="PS51417">
    <property type="entry name" value="ARF"/>
    <property type="match status" value="1"/>
</dbReference>
<dbReference type="Gene3D" id="1.10.238.10">
    <property type="entry name" value="EF-hand"/>
    <property type="match status" value="1"/>
</dbReference>
<evidence type="ECO:0000256" key="5">
    <source>
        <dbReference type="SAM" id="Coils"/>
    </source>
</evidence>
<evidence type="ECO:0000256" key="1">
    <source>
        <dbReference type="ARBA" id="ARBA00022741"/>
    </source>
</evidence>
<dbReference type="SMART" id="SM00176">
    <property type="entry name" value="RAN"/>
    <property type="match status" value="1"/>
</dbReference>
<feature type="domain" description="EF-hand" evidence="6">
    <location>
        <begin position="41"/>
        <end position="76"/>
    </location>
</feature>
<dbReference type="InterPro" id="IPR011992">
    <property type="entry name" value="EF-hand-dom_pair"/>
</dbReference>
<evidence type="ECO:0000259" key="6">
    <source>
        <dbReference type="PROSITE" id="PS50222"/>
    </source>
</evidence>
<accession>A0A430QQW2</accession>
<evidence type="ECO:0000313" key="7">
    <source>
        <dbReference type="EMBL" id="RTG90076.1"/>
    </source>
</evidence>
<comment type="caution">
    <text evidence="7">The sequence shown here is derived from an EMBL/GenBank/DDBJ whole genome shotgun (WGS) entry which is preliminary data.</text>
</comment>